<evidence type="ECO:0000313" key="1">
    <source>
        <dbReference type="EMBL" id="VCX43207.1"/>
    </source>
</evidence>
<sequence length="85" mass="9287">ASLLSADPDHAPEVASAGPRLYACALVPWWSPRRPLRLGAPRPALPSGRKGTFQDNKKIPRSPFKGLIHTLVYTLAFDLHISGFL</sequence>
<dbReference type="Proteomes" id="UP000269945">
    <property type="component" value="Unassembled WGS sequence"/>
</dbReference>
<dbReference type="EMBL" id="CYRY02047263">
    <property type="protein sequence ID" value="VCX43207.1"/>
    <property type="molecule type" value="Genomic_DNA"/>
</dbReference>
<protein>
    <submittedName>
        <fullName evidence="1">Uncharacterized protein</fullName>
    </submittedName>
</protein>
<keyword evidence="2" id="KW-1185">Reference proteome</keyword>
<organism evidence="1 2">
    <name type="scientific">Gulo gulo</name>
    <name type="common">Wolverine</name>
    <name type="synonym">Gluton</name>
    <dbReference type="NCBI Taxonomy" id="48420"/>
    <lineage>
        <taxon>Eukaryota</taxon>
        <taxon>Metazoa</taxon>
        <taxon>Chordata</taxon>
        <taxon>Craniata</taxon>
        <taxon>Vertebrata</taxon>
        <taxon>Euteleostomi</taxon>
        <taxon>Mammalia</taxon>
        <taxon>Eutheria</taxon>
        <taxon>Laurasiatheria</taxon>
        <taxon>Carnivora</taxon>
        <taxon>Caniformia</taxon>
        <taxon>Musteloidea</taxon>
        <taxon>Mustelidae</taxon>
        <taxon>Guloninae</taxon>
        <taxon>Gulo</taxon>
    </lineage>
</organism>
<comment type="caution">
    <text evidence="1">The sequence shown here is derived from an EMBL/GenBank/DDBJ whole genome shotgun (WGS) entry which is preliminary data.</text>
</comment>
<accession>A0A9X9ME35</accession>
<dbReference type="AlphaFoldDB" id="A0A9X9ME35"/>
<name>A0A9X9ME35_GULGU</name>
<reference evidence="1 2" key="1">
    <citation type="submission" date="2018-10" db="EMBL/GenBank/DDBJ databases">
        <authorList>
            <person name="Ekblom R."/>
            <person name="Jareborg N."/>
        </authorList>
    </citation>
    <scope>NUCLEOTIDE SEQUENCE [LARGE SCALE GENOMIC DNA]</scope>
    <source>
        <tissue evidence="1">Muscle</tissue>
    </source>
</reference>
<proteinExistence type="predicted"/>
<evidence type="ECO:0000313" key="2">
    <source>
        <dbReference type="Proteomes" id="UP000269945"/>
    </source>
</evidence>
<feature type="non-terminal residue" evidence="1">
    <location>
        <position position="1"/>
    </location>
</feature>
<gene>
    <name evidence="1" type="ORF">BN2614_LOCUS4</name>
</gene>